<name>A0ABU8H512_9SPHN</name>
<dbReference type="EMBL" id="JBBBDM010000006">
    <property type="protein sequence ID" value="MEI5688060.1"/>
    <property type="molecule type" value="Genomic_DNA"/>
</dbReference>
<evidence type="ECO:0000256" key="1">
    <source>
        <dbReference type="SAM" id="SignalP"/>
    </source>
</evidence>
<sequence length="225" mass="23637">MTIMQRAAAIAAMTFSLAGLISHSSPVKASDIDRTAIPAPASTIRIINAVSPVSVPVPVAADPAPTVSAAPQAAMVQPIPTEEQDEDDHYNSLAEAVAAQDADDIDSSQRCLAGAIYFESKGEPLAGQLAVANVIINRSKSGRFPTDICSVVKQRGQFSFVRGGEIPSIDQGRASYRTALAVAKIALAAAWESPAPKALFFNTPNRRPAGNVIKIASIGNHVFYR</sequence>
<proteinExistence type="predicted"/>
<dbReference type="Proteomes" id="UP001367771">
    <property type="component" value="Unassembled WGS sequence"/>
</dbReference>
<dbReference type="RefSeq" id="WP_271299835.1">
    <property type="nucleotide sequence ID" value="NZ_JBBBDM010000006.1"/>
</dbReference>
<keyword evidence="1" id="KW-0732">Signal</keyword>
<comment type="caution">
    <text evidence="3">The sequence shown here is derived from an EMBL/GenBank/DDBJ whole genome shotgun (WGS) entry which is preliminary data.</text>
</comment>
<gene>
    <name evidence="3" type="ORF">V8201_13300</name>
</gene>
<feature type="domain" description="Cell wall hydrolase SleB" evidence="2">
    <location>
        <begin position="122"/>
        <end position="224"/>
    </location>
</feature>
<dbReference type="Pfam" id="PF07486">
    <property type="entry name" value="Hydrolase_2"/>
    <property type="match status" value="1"/>
</dbReference>
<dbReference type="Gene3D" id="1.10.10.2520">
    <property type="entry name" value="Cell wall hydrolase SleB, domain 1"/>
    <property type="match status" value="1"/>
</dbReference>
<dbReference type="GO" id="GO:0016787">
    <property type="term" value="F:hydrolase activity"/>
    <property type="evidence" value="ECO:0007669"/>
    <property type="project" value="UniProtKB-KW"/>
</dbReference>
<evidence type="ECO:0000313" key="3">
    <source>
        <dbReference type="EMBL" id="MEI5688060.1"/>
    </source>
</evidence>
<accession>A0ABU8H512</accession>
<organism evidence="3 4">
    <name type="scientific">Sphingomonas kyungheensis</name>
    <dbReference type="NCBI Taxonomy" id="1069987"/>
    <lineage>
        <taxon>Bacteria</taxon>
        <taxon>Pseudomonadati</taxon>
        <taxon>Pseudomonadota</taxon>
        <taxon>Alphaproteobacteria</taxon>
        <taxon>Sphingomonadales</taxon>
        <taxon>Sphingomonadaceae</taxon>
        <taxon>Sphingomonas</taxon>
    </lineage>
</organism>
<feature type="chain" id="PRO_5047338749" evidence="1">
    <location>
        <begin position="30"/>
        <end position="225"/>
    </location>
</feature>
<dbReference type="InterPro" id="IPR011105">
    <property type="entry name" value="Cell_wall_hydrolase_SleB"/>
</dbReference>
<reference evidence="3 4" key="1">
    <citation type="journal article" date="2013" name="Int. J. Syst. Evol. Microbiol.">
        <title>Sphingomonas kyungheensis sp. nov., a bacterium with ginsenoside-converting activity isolated from soil of a ginseng field.</title>
        <authorList>
            <person name="Son H.M."/>
            <person name="Yang J.E."/>
            <person name="Park Y."/>
            <person name="Han C.K."/>
            <person name="Kim S.G."/>
            <person name="Kook M."/>
            <person name="Yi T.H."/>
        </authorList>
    </citation>
    <scope>NUCLEOTIDE SEQUENCE [LARGE SCALE GENOMIC DNA]</scope>
    <source>
        <strain evidence="3 4">LMG 26582</strain>
    </source>
</reference>
<evidence type="ECO:0000259" key="2">
    <source>
        <dbReference type="Pfam" id="PF07486"/>
    </source>
</evidence>
<evidence type="ECO:0000313" key="4">
    <source>
        <dbReference type="Proteomes" id="UP001367771"/>
    </source>
</evidence>
<feature type="signal peptide" evidence="1">
    <location>
        <begin position="1"/>
        <end position="29"/>
    </location>
</feature>
<dbReference type="InterPro" id="IPR042047">
    <property type="entry name" value="SleB_dom1"/>
</dbReference>
<keyword evidence="4" id="KW-1185">Reference proteome</keyword>
<keyword evidence="3" id="KW-0378">Hydrolase</keyword>
<protein>
    <submittedName>
        <fullName evidence="3">Cell wall hydrolase</fullName>
    </submittedName>
</protein>